<dbReference type="EMBL" id="BAABRL010000001">
    <property type="protein sequence ID" value="GAA5494049.1"/>
    <property type="molecule type" value="Genomic_DNA"/>
</dbReference>
<dbReference type="PANTHER" id="PTHR33546:SF1">
    <property type="entry name" value="LARGE, MULTIFUNCTIONAL SECRETED PROTEIN"/>
    <property type="match status" value="1"/>
</dbReference>
<dbReference type="Gene3D" id="1.10.760.10">
    <property type="entry name" value="Cytochrome c-like domain"/>
    <property type="match status" value="1"/>
</dbReference>
<dbReference type="SUPFAM" id="SSF46626">
    <property type="entry name" value="Cytochrome c"/>
    <property type="match status" value="1"/>
</dbReference>
<dbReference type="Gene3D" id="1.25.10.10">
    <property type="entry name" value="Leucine-rich Repeat Variant"/>
    <property type="match status" value="1"/>
</dbReference>
<dbReference type="Pfam" id="PF23500">
    <property type="entry name" value="DUF7133"/>
    <property type="match status" value="1"/>
</dbReference>
<evidence type="ECO:0000256" key="1">
    <source>
        <dbReference type="ARBA" id="ARBA00022617"/>
    </source>
</evidence>
<dbReference type="Gene3D" id="2.120.10.30">
    <property type="entry name" value="TolB, C-terminal domain"/>
    <property type="match status" value="1"/>
</dbReference>
<evidence type="ECO:0000259" key="5">
    <source>
        <dbReference type="PROSITE" id="PS51007"/>
    </source>
</evidence>
<keyword evidence="1 4" id="KW-0349">Heme</keyword>
<evidence type="ECO:0000256" key="3">
    <source>
        <dbReference type="ARBA" id="ARBA00023004"/>
    </source>
</evidence>
<dbReference type="InterPro" id="IPR011042">
    <property type="entry name" value="6-blade_b-propeller_TolB-like"/>
</dbReference>
<dbReference type="Proteomes" id="UP001424741">
    <property type="component" value="Unassembled WGS sequence"/>
</dbReference>
<evidence type="ECO:0000313" key="6">
    <source>
        <dbReference type="EMBL" id="GAA5494049.1"/>
    </source>
</evidence>
<dbReference type="InterPro" id="IPR036909">
    <property type="entry name" value="Cyt_c-like_dom_sf"/>
</dbReference>
<feature type="domain" description="Cytochrome c" evidence="5">
    <location>
        <begin position="631"/>
        <end position="730"/>
    </location>
</feature>
<dbReference type="Pfam" id="PF00034">
    <property type="entry name" value="Cytochrom_C"/>
    <property type="match status" value="1"/>
</dbReference>
<dbReference type="InterPro" id="IPR055557">
    <property type="entry name" value="DUF7133"/>
</dbReference>
<dbReference type="PANTHER" id="PTHR33546">
    <property type="entry name" value="LARGE, MULTIFUNCTIONAL SECRETED PROTEIN-RELATED"/>
    <property type="match status" value="1"/>
</dbReference>
<gene>
    <name evidence="6" type="ORF">Rhal01_00205</name>
</gene>
<name>A0ABP9UWL0_9BACT</name>
<proteinExistence type="predicted"/>
<reference evidence="6 7" key="1">
    <citation type="submission" date="2024-02" db="EMBL/GenBank/DDBJ databases">
        <title>Rubritalea halochordaticola NBRC 107102.</title>
        <authorList>
            <person name="Ichikawa N."/>
            <person name="Katano-Makiyama Y."/>
            <person name="Hidaka K."/>
        </authorList>
    </citation>
    <scope>NUCLEOTIDE SEQUENCE [LARGE SCALE GENOMIC DNA]</scope>
    <source>
        <strain evidence="6 7">NBRC 107102</strain>
    </source>
</reference>
<dbReference type="InterPro" id="IPR011989">
    <property type="entry name" value="ARM-like"/>
</dbReference>
<comment type="caution">
    <text evidence="6">The sequence shown here is derived from an EMBL/GenBank/DDBJ whole genome shotgun (WGS) entry which is preliminary data.</text>
</comment>
<dbReference type="RefSeq" id="WP_346187091.1">
    <property type="nucleotide sequence ID" value="NZ_BAABRL010000001.1"/>
</dbReference>
<dbReference type="InterPro" id="IPR009056">
    <property type="entry name" value="Cyt_c-like_dom"/>
</dbReference>
<keyword evidence="2 4" id="KW-0479">Metal-binding</keyword>
<keyword evidence="7" id="KW-1185">Reference proteome</keyword>
<evidence type="ECO:0000256" key="4">
    <source>
        <dbReference type="PROSITE-ProRule" id="PRU00433"/>
    </source>
</evidence>
<accession>A0ABP9UWL0</accession>
<evidence type="ECO:0000256" key="2">
    <source>
        <dbReference type="ARBA" id="ARBA00022723"/>
    </source>
</evidence>
<protein>
    <recommendedName>
        <fullName evidence="5">Cytochrome c domain-containing protein</fullName>
    </recommendedName>
</protein>
<evidence type="ECO:0000313" key="7">
    <source>
        <dbReference type="Proteomes" id="UP001424741"/>
    </source>
</evidence>
<dbReference type="SUPFAM" id="SSF101898">
    <property type="entry name" value="NHL repeat"/>
    <property type="match status" value="1"/>
</dbReference>
<dbReference type="PROSITE" id="PS51007">
    <property type="entry name" value="CYTC"/>
    <property type="match status" value="1"/>
</dbReference>
<keyword evidence="3 4" id="KW-0408">Iron</keyword>
<organism evidence="6 7">
    <name type="scientific">Rubritalea halochordaticola</name>
    <dbReference type="NCBI Taxonomy" id="714537"/>
    <lineage>
        <taxon>Bacteria</taxon>
        <taxon>Pseudomonadati</taxon>
        <taxon>Verrucomicrobiota</taxon>
        <taxon>Verrucomicrobiia</taxon>
        <taxon>Verrucomicrobiales</taxon>
        <taxon>Rubritaleaceae</taxon>
        <taxon>Rubritalea</taxon>
    </lineage>
</organism>
<sequence length="773" mass="85625">MRNFLLTSTIAIAASSLCFGQAGDRKGHVMDDPIPIDTIPPSPYLDLEAALKSFKLADGFTLEPVATGDYVNKSVALSFDADGRIWSCEMTEYMNDFDATAERAPKGKIRILEDTDGDGKVDKATTFLDQLVVPRAVAVTSDGCLYTNGDALLFIKRDGIKPVGEPEVVDPKYAQGGNPEHAANALLLGIDNWYYNAKHDKRYRRINGKWIKEDTYGRGQWGLAKDNAGRIYHNHNSCYFQAEQFLPNFLHGVKGFEPKYPMSKNLGCYDTYPIHKTPGVNRGYMKGVLRLDKGPLHGTLAKPTASCGITIYRGDNFPEEYQEMGFSCEPAGDLIKAIKIKRNQHNIASGSQAFDKKEFLASNDEWFCPVSLYTAPDGTLYMVDMYFGLLQHKTYMTTYLRKQYEHRNMDRAKPSTGRIYRIRYAKNPAAKVEKLSELKGEELLSYLTHKNGHYRDTAQRLIVERQDRSVIAALSNDKVYDSKQPGYVAIHALWTLDGIDAATPAVIIKALKHKDHDVANSALEIAAKHRWTDEVLASEVSKLASTPQNIHGVVKTLVALGQSAEALKIIEKNPKLRGLNEAFVSGLGPDISTFDVSTVKSGSLVKLIAAAKKAAGPHQEKQRKLEKWAEESIKRGADIYVVKAACAGCHGLKGQGAPNMGPPLNNSEWVTGDANRLAKILLAGIQGPIMVNGQLFKAPNIMPIMPGFHQNTSISDQDYADVMNYIRNSWDNEAPSVKKDIIPAARKEVEENNFLPLNAEEEQKKAKAQAKKK</sequence>